<feature type="region of interest" description="Disordered" evidence="1">
    <location>
        <begin position="143"/>
        <end position="163"/>
    </location>
</feature>
<evidence type="ECO:0000313" key="4">
    <source>
        <dbReference type="Proteomes" id="UP000054350"/>
    </source>
</evidence>
<dbReference type="STRING" id="578462.A0A0L0SBR7"/>
<dbReference type="InterPro" id="IPR002013">
    <property type="entry name" value="SAC_dom"/>
</dbReference>
<dbReference type="GO" id="GO:0043812">
    <property type="term" value="F:phosphatidylinositol-4-phosphate phosphatase activity"/>
    <property type="evidence" value="ECO:0007669"/>
    <property type="project" value="TreeGrafter"/>
</dbReference>
<protein>
    <recommendedName>
        <fullName evidence="2">SAC domain-containing protein</fullName>
    </recommendedName>
</protein>
<dbReference type="GO" id="GO:0046856">
    <property type="term" value="P:phosphatidylinositol dephosphorylation"/>
    <property type="evidence" value="ECO:0007669"/>
    <property type="project" value="TreeGrafter"/>
</dbReference>
<dbReference type="VEuPathDB" id="FungiDB:AMAG_05318"/>
<dbReference type="Proteomes" id="UP000054350">
    <property type="component" value="Unassembled WGS sequence"/>
</dbReference>
<feature type="compositionally biased region" description="Polar residues" evidence="1">
    <location>
        <begin position="1"/>
        <end position="20"/>
    </location>
</feature>
<name>A0A0L0SBR7_ALLM3</name>
<dbReference type="AlphaFoldDB" id="A0A0L0SBR7"/>
<dbReference type="PANTHER" id="PTHR45662">
    <property type="entry name" value="PHOSPHATIDYLINOSITIDE PHOSPHATASE SAC1"/>
    <property type="match status" value="1"/>
</dbReference>
<dbReference type="PROSITE" id="PS50275">
    <property type="entry name" value="SAC"/>
    <property type="match status" value="1"/>
</dbReference>
<dbReference type="OrthoDB" id="405996at2759"/>
<feature type="compositionally biased region" description="Low complexity" evidence="1">
    <location>
        <begin position="812"/>
        <end position="834"/>
    </location>
</feature>
<dbReference type="Pfam" id="PF02383">
    <property type="entry name" value="Syja_N"/>
    <property type="match status" value="1"/>
</dbReference>
<feature type="region of interest" description="Disordered" evidence="1">
    <location>
        <begin position="1"/>
        <end position="33"/>
    </location>
</feature>
<feature type="region of interest" description="Disordered" evidence="1">
    <location>
        <begin position="963"/>
        <end position="989"/>
    </location>
</feature>
<evidence type="ECO:0000256" key="1">
    <source>
        <dbReference type="SAM" id="MobiDB-lite"/>
    </source>
</evidence>
<dbReference type="eggNOG" id="KOG1890">
    <property type="taxonomic scope" value="Eukaryota"/>
</dbReference>
<dbReference type="EMBL" id="GG745335">
    <property type="protein sequence ID" value="KNE59864.1"/>
    <property type="molecule type" value="Genomic_DNA"/>
</dbReference>
<organism evidence="3 4">
    <name type="scientific">Allomyces macrogynus (strain ATCC 38327)</name>
    <name type="common">Allomyces javanicus var. macrogynus</name>
    <dbReference type="NCBI Taxonomy" id="578462"/>
    <lineage>
        <taxon>Eukaryota</taxon>
        <taxon>Fungi</taxon>
        <taxon>Fungi incertae sedis</taxon>
        <taxon>Blastocladiomycota</taxon>
        <taxon>Blastocladiomycetes</taxon>
        <taxon>Blastocladiales</taxon>
        <taxon>Blastocladiaceae</taxon>
        <taxon>Allomyces</taxon>
    </lineage>
</organism>
<reference evidence="4" key="2">
    <citation type="submission" date="2009-11" db="EMBL/GenBank/DDBJ databases">
        <title>The Genome Sequence of Allomyces macrogynus strain ATCC 38327.</title>
        <authorList>
            <consortium name="The Broad Institute Genome Sequencing Platform"/>
            <person name="Russ C."/>
            <person name="Cuomo C."/>
            <person name="Shea T."/>
            <person name="Young S.K."/>
            <person name="Zeng Q."/>
            <person name="Koehrsen M."/>
            <person name="Haas B."/>
            <person name="Borodovsky M."/>
            <person name="Guigo R."/>
            <person name="Alvarado L."/>
            <person name="Berlin A."/>
            <person name="Borenstein D."/>
            <person name="Chen Z."/>
            <person name="Engels R."/>
            <person name="Freedman E."/>
            <person name="Gellesch M."/>
            <person name="Goldberg J."/>
            <person name="Griggs A."/>
            <person name="Gujja S."/>
            <person name="Heiman D."/>
            <person name="Hepburn T."/>
            <person name="Howarth C."/>
            <person name="Jen D."/>
            <person name="Larson L."/>
            <person name="Lewis B."/>
            <person name="Mehta T."/>
            <person name="Park D."/>
            <person name="Pearson M."/>
            <person name="Roberts A."/>
            <person name="Saif S."/>
            <person name="Shenoy N."/>
            <person name="Sisk P."/>
            <person name="Stolte C."/>
            <person name="Sykes S."/>
            <person name="Walk T."/>
            <person name="White J."/>
            <person name="Yandava C."/>
            <person name="Burger G."/>
            <person name="Gray M.W."/>
            <person name="Holland P.W.H."/>
            <person name="King N."/>
            <person name="Lang F.B.F."/>
            <person name="Roger A.J."/>
            <person name="Ruiz-Trillo I."/>
            <person name="Lander E."/>
            <person name="Nusbaum C."/>
        </authorList>
    </citation>
    <scope>NUCLEOTIDE SEQUENCE [LARGE SCALE GENOMIC DNA]</scope>
    <source>
        <strain evidence="4">ATCC 38327</strain>
    </source>
</reference>
<dbReference type="PANTHER" id="PTHR45662:SF2">
    <property type="entry name" value="PHOSPHATIDYLINOSITOL-3-PHOSPHATASE SAC1"/>
    <property type="match status" value="1"/>
</dbReference>
<feature type="compositionally biased region" description="Low complexity" evidence="1">
    <location>
        <begin position="143"/>
        <end position="159"/>
    </location>
</feature>
<keyword evidence="4" id="KW-1185">Reference proteome</keyword>
<sequence length="989" mass="107594">MALDADTTTPSTQEDPSTMPVSRPPSPAPTTDVQDWAGAVWRNDAPYPASSALILEFGDGKFVATIADTSRVQAVHEPSSAIAPRRSDPFLRFSCFLGIISVAVRHCYAVFVVDHEEILCETPIYRIRKVVLVRVGGPPPTSATAASAAASTPSPSAHSPPKRGWGVATISTALSTAADYSSYGVKMVGNTLKGTGTTVPELYFGEPDRLVTDITSFLSSGKFYFSKQDLTRSLERQYHEPSNHWNWDLVNKDFVWNGYMASNLPTEILARVPPIIQGHVEILPISNPEPFTVYLYARRSCRRGGVRYQHRGLDANGFAANTVEVEQTVYVESEKAIQHSSFLQVRGSIPLLWQQAGFSPKPEVVFSTTDDAVQRRAMKTHLKMQLGQYNKLRIINLLETNGKEGPLCAAFRDTLGSIALDHVQYTEFDFHRECSGLRFENVAKLIEILARDLDHGYGYFWTHHEKASGIENKLLGQSCVVRTNCLDCLDRTNVVQTWIGRHVLVQQLTRMGIQTPDGFEQLHALAWANVGDAISQCYTGTDALKADFTRKGKRELQGAAQDLSKSVQRFWKNNFRDEYEQFVIEFTVGKKSWMPESLLVPLREAPRDDFHIAAWTAQWFLADPDPEGQPRTQLVLVILTTKSLIWHLQAPPPRAGSEPSLGPPPEWGPGIAIPLADVGQIGIWWAAGLRGRSSSKTDPVVQLAYDIPPRTHGESSATTTEYPAGHHTHRVDWLHFQVLMDWTGHVADAMRAAVAVARAHHHRTSSIFSAPPSLPRAVSHGAMANNAAAAVPRHGSTGSAGMFKRTWRSWVGGSSRPGSAPSTAAASAESLPTSKQSTAPGIPQHPSGDATPPSESAESLASSSTVAPPAIAAFVATVMHVARTELGREITRGEAVPHAHAIAPRPKHKRMSSLMALAHGVLHPHSTGSRVRSSLMVASPPVSSAAPVEEQVEIVVSAVKHSGSAAGQEDAEVTSTPGSPPMRIRTITA</sequence>
<reference evidence="3 4" key="1">
    <citation type="submission" date="2009-11" db="EMBL/GenBank/DDBJ databases">
        <title>Annotation of Allomyces macrogynus ATCC 38327.</title>
        <authorList>
            <consortium name="The Broad Institute Genome Sequencing Platform"/>
            <person name="Russ C."/>
            <person name="Cuomo C."/>
            <person name="Burger G."/>
            <person name="Gray M.W."/>
            <person name="Holland P.W.H."/>
            <person name="King N."/>
            <person name="Lang F.B.F."/>
            <person name="Roger A.J."/>
            <person name="Ruiz-Trillo I."/>
            <person name="Young S.K."/>
            <person name="Zeng Q."/>
            <person name="Gargeya S."/>
            <person name="Fitzgerald M."/>
            <person name="Haas B."/>
            <person name="Abouelleil A."/>
            <person name="Alvarado L."/>
            <person name="Arachchi H.M."/>
            <person name="Berlin A."/>
            <person name="Chapman S.B."/>
            <person name="Gearin G."/>
            <person name="Goldberg J."/>
            <person name="Griggs A."/>
            <person name="Gujja S."/>
            <person name="Hansen M."/>
            <person name="Heiman D."/>
            <person name="Howarth C."/>
            <person name="Larimer J."/>
            <person name="Lui A."/>
            <person name="MacDonald P.J.P."/>
            <person name="McCowen C."/>
            <person name="Montmayeur A."/>
            <person name="Murphy C."/>
            <person name="Neiman D."/>
            <person name="Pearson M."/>
            <person name="Priest M."/>
            <person name="Roberts A."/>
            <person name="Saif S."/>
            <person name="Shea T."/>
            <person name="Sisk P."/>
            <person name="Stolte C."/>
            <person name="Sykes S."/>
            <person name="Wortman J."/>
            <person name="Nusbaum C."/>
            <person name="Birren B."/>
        </authorList>
    </citation>
    <scope>NUCLEOTIDE SEQUENCE [LARGE SCALE GENOMIC DNA]</scope>
    <source>
        <strain evidence="3 4">ATCC 38327</strain>
    </source>
</reference>
<gene>
    <name evidence="3" type="ORF">AMAG_05318</name>
</gene>
<feature type="compositionally biased region" description="Low complexity" evidence="1">
    <location>
        <begin position="854"/>
        <end position="863"/>
    </location>
</feature>
<evidence type="ECO:0000259" key="2">
    <source>
        <dbReference type="PROSITE" id="PS50275"/>
    </source>
</evidence>
<feature type="region of interest" description="Disordered" evidence="1">
    <location>
        <begin position="809"/>
        <end position="863"/>
    </location>
</feature>
<evidence type="ECO:0000313" key="3">
    <source>
        <dbReference type="EMBL" id="KNE59864.1"/>
    </source>
</evidence>
<dbReference type="GO" id="GO:0005783">
    <property type="term" value="C:endoplasmic reticulum"/>
    <property type="evidence" value="ECO:0007669"/>
    <property type="project" value="TreeGrafter"/>
</dbReference>
<feature type="domain" description="SAC" evidence="2">
    <location>
        <begin position="214"/>
        <end position="540"/>
    </location>
</feature>
<accession>A0A0L0SBR7</accession>
<proteinExistence type="predicted"/>